<evidence type="ECO:0000313" key="6">
    <source>
        <dbReference type="WBParaSite" id="SSLN_0001539901-mRNA-1"/>
    </source>
</evidence>
<dbReference type="AlphaFoldDB" id="A0A183TEE2"/>
<sequence>MLKHLDGFDEKLERNNQIRHQVLNLWGDETQKVGDFEVNKLEKIVSLPSEEMAMGYIKEVKQRYAEQLRTKEAREQRRRVVLLNASRIHHIHQEEKRNEIIAEQLERRSQLEKRLSTQLQQLHHEKETIIANRILRETQLRQQREENFKEALKQQKLEREEEAREIAEKIKNEREQRRVEKYTRHLHQIRVEIVLPIVDFATKIAEYREMTGRLIPISLFRQWRKLLLTGKPLFPESHRADREMGKTNETPAQRENSADVLEDRETLLDEQDLQDYTVLQLRLVIIIIILIVKRSLAFQRATPVLCQHRLVRFHRAADWEAQLCPSKRILRTVRVFLSAHFGFFAGVC</sequence>
<evidence type="ECO:0000313" key="5">
    <source>
        <dbReference type="Proteomes" id="UP000275846"/>
    </source>
</evidence>
<proteinExistence type="predicted"/>
<feature type="region of interest" description="Disordered" evidence="2">
    <location>
        <begin position="237"/>
        <end position="259"/>
    </location>
</feature>
<dbReference type="WBParaSite" id="SSLN_0001539901-mRNA-1">
    <property type="protein sequence ID" value="SSLN_0001539901-mRNA-1"/>
    <property type="gene ID" value="SSLN_0001539901"/>
</dbReference>
<dbReference type="Pfam" id="PF22946">
    <property type="entry name" value="SPEF2_D5"/>
    <property type="match status" value="1"/>
</dbReference>
<evidence type="ECO:0000259" key="3">
    <source>
        <dbReference type="Pfam" id="PF22946"/>
    </source>
</evidence>
<gene>
    <name evidence="4" type="ORF">SSLN_LOCUS14839</name>
</gene>
<dbReference type="InterPro" id="IPR054517">
    <property type="entry name" value="SPEF2_D5"/>
</dbReference>
<dbReference type="Proteomes" id="UP000275846">
    <property type="component" value="Unassembled WGS sequence"/>
</dbReference>
<feature type="compositionally biased region" description="Basic and acidic residues" evidence="2">
    <location>
        <begin position="237"/>
        <end position="246"/>
    </location>
</feature>
<dbReference type="PANTHER" id="PTHR14919:SF0">
    <property type="entry name" value="SPERM FLAGELLAR PROTEIN 2"/>
    <property type="match status" value="1"/>
</dbReference>
<accession>A0A183TEE2</accession>
<dbReference type="PANTHER" id="PTHR14919">
    <property type="entry name" value="KPL2-RELATED"/>
    <property type="match status" value="1"/>
</dbReference>
<dbReference type="STRING" id="70667.A0A183TEE2"/>
<keyword evidence="5" id="KW-1185">Reference proteome</keyword>
<name>A0A183TEE2_SCHSO</name>
<reference evidence="4 5" key="2">
    <citation type="submission" date="2018-11" db="EMBL/GenBank/DDBJ databases">
        <authorList>
            <consortium name="Pathogen Informatics"/>
        </authorList>
    </citation>
    <scope>NUCLEOTIDE SEQUENCE [LARGE SCALE GENOMIC DNA]</scope>
    <source>
        <strain evidence="4 5">NST_G2</strain>
    </source>
</reference>
<evidence type="ECO:0000256" key="1">
    <source>
        <dbReference type="SAM" id="Coils"/>
    </source>
</evidence>
<protein>
    <submittedName>
        <fullName evidence="6">Coiled-coil domain containing 113</fullName>
    </submittedName>
</protein>
<dbReference type="OrthoDB" id="6275805at2759"/>
<evidence type="ECO:0000313" key="4">
    <source>
        <dbReference type="EMBL" id="VDM01225.1"/>
    </source>
</evidence>
<keyword evidence="1" id="KW-0175">Coiled coil</keyword>
<reference evidence="6" key="1">
    <citation type="submission" date="2016-06" db="UniProtKB">
        <authorList>
            <consortium name="WormBaseParasite"/>
        </authorList>
    </citation>
    <scope>IDENTIFICATION</scope>
</reference>
<feature type="domain" description="CPC1/SPEF2" evidence="3">
    <location>
        <begin position="105"/>
        <end position="232"/>
    </location>
</feature>
<feature type="coiled-coil region" evidence="1">
    <location>
        <begin position="145"/>
        <end position="192"/>
    </location>
</feature>
<dbReference type="InterPro" id="IPR052634">
    <property type="entry name" value="Sperm_flagellar-bone_growth"/>
</dbReference>
<dbReference type="EMBL" id="UYSU01039357">
    <property type="protein sequence ID" value="VDM01225.1"/>
    <property type="molecule type" value="Genomic_DNA"/>
</dbReference>
<evidence type="ECO:0000256" key="2">
    <source>
        <dbReference type="SAM" id="MobiDB-lite"/>
    </source>
</evidence>
<organism evidence="6">
    <name type="scientific">Schistocephalus solidus</name>
    <name type="common">Tapeworm</name>
    <dbReference type="NCBI Taxonomy" id="70667"/>
    <lineage>
        <taxon>Eukaryota</taxon>
        <taxon>Metazoa</taxon>
        <taxon>Spiralia</taxon>
        <taxon>Lophotrochozoa</taxon>
        <taxon>Platyhelminthes</taxon>
        <taxon>Cestoda</taxon>
        <taxon>Eucestoda</taxon>
        <taxon>Diphyllobothriidea</taxon>
        <taxon>Diphyllobothriidae</taxon>
        <taxon>Schistocephalus</taxon>
    </lineage>
</organism>